<sequence>MELTYMSTEDRLRELVAQGTLRYVMPQRGHSAVRYVYLLDALYRRIEHEVEADGEDAERLAGVMAVLYAFIHGKRMTFGMDPISKGRAALIARTKPVRMGIIDFRVMDPSPGMRLMGGFVSADHFVGLRCFGRGEMGPLGGFGGCVRETCATWAKTFGTGLSPVVSDTLREYVTENVHEV</sequence>
<evidence type="ECO:0000313" key="2">
    <source>
        <dbReference type="Proteomes" id="UP001595445"/>
    </source>
</evidence>
<proteinExistence type="predicted"/>
<reference evidence="2" key="1">
    <citation type="journal article" date="2019" name="Int. J. Syst. Evol. Microbiol.">
        <title>The Global Catalogue of Microorganisms (GCM) 10K type strain sequencing project: providing services to taxonomists for standard genome sequencing and annotation.</title>
        <authorList>
            <consortium name="The Broad Institute Genomics Platform"/>
            <consortium name="The Broad Institute Genome Sequencing Center for Infectious Disease"/>
            <person name="Wu L."/>
            <person name="Ma J."/>
        </authorList>
    </citation>
    <scope>NUCLEOTIDE SEQUENCE [LARGE SCALE GENOMIC DNA]</scope>
    <source>
        <strain evidence="2">KCTC 62102</strain>
    </source>
</reference>
<name>A0ABV7DUS9_9RHOB</name>
<dbReference type="RefSeq" id="WP_197645075.1">
    <property type="nucleotide sequence ID" value="NZ_JAEACP010000013.1"/>
</dbReference>
<organism evidence="1 2">
    <name type="scientific">Tabrizicola soli</name>
    <dbReference type="NCBI Taxonomy" id="2185115"/>
    <lineage>
        <taxon>Bacteria</taxon>
        <taxon>Pseudomonadati</taxon>
        <taxon>Pseudomonadota</taxon>
        <taxon>Alphaproteobacteria</taxon>
        <taxon>Rhodobacterales</taxon>
        <taxon>Paracoccaceae</taxon>
        <taxon>Tabrizicola</taxon>
    </lineage>
</organism>
<evidence type="ECO:0000313" key="1">
    <source>
        <dbReference type="EMBL" id="MFC3086536.1"/>
    </source>
</evidence>
<keyword evidence="2" id="KW-1185">Reference proteome</keyword>
<protein>
    <submittedName>
        <fullName evidence="1">Uncharacterized protein</fullName>
    </submittedName>
</protein>
<gene>
    <name evidence="1" type="ORF">ACFOD6_10815</name>
</gene>
<comment type="caution">
    <text evidence="1">The sequence shown here is derived from an EMBL/GenBank/DDBJ whole genome shotgun (WGS) entry which is preliminary data.</text>
</comment>
<dbReference type="Proteomes" id="UP001595445">
    <property type="component" value="Unassembled WGS sequence"/>
</dbReference>
<dbReference type="EMBL" id="JBHRSM010000018">
    <property type="protein sequence ID" value="MFC3086536.1"/>
    <property type="molecule type" value="Genomic_DNA"/>
</dbReference>
<accession>A0ABV7DUS9</accession>